<evidence type="ECO:0000313" key="1">
    <source>
        <dbReference type="EMBL" id="MEX1662173.1"/>
    </source>
</evidence>
<reference evidence="1 2" key="1">
    <citation type="journal article" date="2011" name="Int. J. Syst. Evol. Microbiol.">
        <title>Zhongshania antarctica gen. nov., sp. nov. and Zhongshania guokunii sp. nov., gammaproteobacteria respectively isolated from coastal attached (fast) ice and surface seawater of the Antarctic.</title>
        <authorList>
            <person name="Li H.J."/>
            <person name="Zhang X.Y."/>
            <person name="Chen C.X."/>
            <person name="Zhang Y.J."/>
            <person name="Gao Z.M."/>
            <person name="Yu Y."/>
            <person name="Chen X.L."/>
            <person name="Chen B."/>
            <person name="Zhang Y.Z."/>
        </authorList>
    </citation>
    <scope>NUCLEOTIDE SEQUENCE [LARGE SCALE GENOMIC DNA]</scope>
    <source>
        <strain evidence="1 2">15-R06ZXC-3</strain>
    </source>
</reference>
<keyword evidence="2" id="KW-1185">Reference proteome</keyword>
<dbReference type="RefSeq" id="WP_368392022.1">
    <property type="nucleotide sequence ID" value="NZ_JBFRYC010000005.1"/>
</dbReference>
<gene>
    <name evidence="1" type="ORF">AB4874_11010</name>
</gene>
<proteinExistence type="predicted"/>
<dbReference type="Proteomes" id="UP001557465">
    <property type="component" value="Unassembled WGS sequence"/>
</dbReference>
<comment type="caution">
    <text evidence="1">The sequence shown here is derived from an EMBL/GenBank/DDBJ whole genome shotgun (WGS) entry which is preliminary data.</text>
</comment>
<protein>
    <recommendedName>
        <fullName evidence="3">RiboL-PSP-HEPN domain-containing protein</fullName>
    </recommendedName>
</protein>
<dbReference type="EMBL" id="JBFRYC010000005">
    <property type="protein sequence ID" value="MEX1662173.1"/>
    <property type="molecule type" value="Genomic_DNA"/>
</dbReference>
<name>A0ABV3TMJ4_9RHOB</name>
<evidence type="ECO:0008006" key="3">
    <source>
        <dbReference type="Google" id="ProtNLM"/>
    </source>
</evidence>
<sequence>MSQPQYQVQEDLPDGYLLALGIYVQTCSRIELWAARLICLTNKMSRLDPDFTPVVDKLRTGQTWKLVSDLKASFATLQEQGETDTELLALGDYIEKSLETRNKAVHGTHIVLHNGFIMIDAGEKLDRTRAAYDPTILQAALDNADQVLRKLKAYCEAI</sequence>
<evidence type="ECO:0000313" key="2">
    <source>
        <dbReference type="Proteomes" id="UP001557465"/>
    </source>
</evidence>
<accession>A0ABV3TMJ4</accession>
<organism evidence="1 2">
    <name type="scientific">Thioclava arctica</name>
    <dbReference type="NCBI Taxonomy" id="3238301"/>
    <lineage>
        <taxon>Bacteria</taxon>
        <taxon>Pseudomonadati</taxon>
        <taxon>Pseudomonadota</taxon>
        <taxon>Alphaproteobacteria</taxon>
        <taxon>Rhodobacterales</taxon>
        <taxon>Paracoccaceae</taxon>
        <taxon>Thioclava</taxon>
    </lineage>
</organism>